<reference evidence="2 3" key="2">
    <citation type="submission" date="2019-08" db="EMBL/GenBank/DDBJ databases">
        <title>Jejuicoccus antrihumi gen. nov., sp. nov., a new member of the family Dermacoccaceae isolated from a cave.</title>
        <authorList>
            <person name="Schumann P."/>
            <person name="Kim I.S."/>
        </authorList>
    </citation>
    <scope>NUCLEOTIDE SEQUENCE [LARGE SCALE GENOMIC DNA]</scope>
    <source>
        <strain evidence="2 3">C5-26</strain>
    </source>
</reference>
<dbReference type="InterPro" id="IPR036388">
    <property type="entry name" value="WH-like_DNA-bd_sf"/>
</dbReference>
<dbReference type="Proteomes" id="UP000320244">
    <property type="component" value="Unassembled WGS sequence"/>
</dbReference>
<dbReference type="EMBL" id="VCQV01000028">
    <property type="protein sequence ID" value="TWP34418.1"/>
    <property type="molecule type" value="Genomic_DNA"/>
</dbReference>
<sequence length="248" mass="27407">MTTSHYNPRRHPPLEVAVDLVMLSVAQGRLDVLLVRRGAEPFESRWALPGGFVGEREGLEQAARRRLAQEAGVDPGQTHMEQLATYGAPERDPRTRVVSVAYLALARLALPPQAGSGAIDARWVPVGDAESDALELAFDHHTILRDGVERARSKFEYTPIATVLCGPEFTVAELRRTYEIMWGQELDPRNFHRKVTNAEDFIRPTGGTTTRHGGRPAQLYRAGRAVALYPPLLRDAHGESTSASQIAR</sequence>
<gene>
    <name evidence="2" type="ORF">FGL98_17770</name>
</gene>
<keyword evidence="2" id="KW-0378">Hydrolase</keyword>
<evidence type="ECO:0000313" key="2">
    <source>
        <dbReference type="EMBL" id="TWP34418.1"/>
    </source>
</evidence>
<dbReference type="Pfam" id="PF21906">
    <property type="entry name" value="WHD_NrtR"/>
    <property type="match status" value="1"/>
</dbReference>
<organism evidence="2 3">
    <name type="scientific">Leekyejoonella antrihumi</name>
    <dbReference type="NCBI Taxonomy" id="1660198"/>
    <lineage>
        <taxon>Bacteria</taxon>
        <taxon>Bacillati</taxon>
        <taxon>Actinomycetota</taxon>
        <taxon>Actinomycetes</taxon>
        <taxon>Micrococcales</taxon>
        <taxon>Dermacoccaceae</taxon>
        <taxon>Leekyejoonella</taxon>
    </lineage>
</organism>
<accession>A0A563DVW8</accession>
<keyword evidence="3" id="KW-1185">Reference proteome</keyword>
<proteinExistence type="predicted"/>
<dbReference type="InterPro" id="IPR036390">
    <property type="entry name" value="WH_DNA-bd_sf"/>
</dbReference>
<dbReference type="OrthoDB" id="9786141at2"/>
<dbReference type="RefSeq" id="WP_146318925.1">
    <property type="nucleotide sequence ID" value="NZ_VCQV01000028.1"/>
</dbReference>
<evidence type="ECO:0000259" key="1">
    <source>
        <dbReference type="PROSITE" id="PS51462"/>
    </source>
</evidence>
<feature type="domain" description="Nudix hydrolase" evidence="1">
    <location>
        <begin position="13"/>
        <end position="148"/>
    </location>
</feature>
<dbReference type="Gene3D" id="3.90.79.10">
    <property type="entry name" value="Nucleoside Triphosphate Pyrophosphohydrolase"/>
    <property type="match status" value="1"/>
</dbReference>
<evidence type="ECO:0000313" key="3">
    <source>
        <dbReference type="Proteomes" id="UP000320244"/>
    </source>
</evidence>
<dbReference type="AlphaFoldDB" id="A0A563DVW8"/>
<reference evidence="2 3" key="1">
    <citation type="submission" date="2019-05" db="EMBL/GenBank/DDBJ databases">
        <authorList>
            <person name="Lee S.D."/>
        </authorList>
    </citation>
    <scope>NUCLEOTIDE SEQUENCE [LARGE SCALE GENOMIC DNA]</scope>
    <source>
        <strain evidence="2 3">C5-26</strain>
    </source>
</reference>
<dbReference type="InterPro" id="IPR000086">
    <property type="entry name" value="NUDIX_hydrolase_dom"/>
</dbReference>
<comment type="caution">
    <text evidence="2">The sequence shown here is derived from an EMBL/GenBank/DDBJ whole genome shotgun (WGS) entry which is preliminary data.</text>
</comment>
<dbReference type="Gene3D" id="1.10.10.10">
    <property type="entry name" value="Winged helix-like DNA-binding domain superfamily/Winged helix DNA-binding domain"/>
    <property type="match status" value="1"/>
</dbReference>
<name>A0A563DVW8_9MICO</name>
<dbReference type="PROSITE" id="PS51462">
    <property type="entry name" value="NUDIX"/>
    <property type="match status" value="1"/>
</dbReference>
<dbReference type="GO" id="GO:0016787">
    <property type="term" value="F:hydrolase activity"/>
    <property type="evidence" value="ECO:0007669"/>
    <property type="project" value="UniProtKB-KW"/>
</dbReference>
<dbReference type="CDD" id="cd18873">
    <property type="entry name" value="NUDIX_NadM_like"/>
    <property type="match status" value="1"/>
</dbReference>
<dbReference type="InterPro" id="IPR054105">
    <property type="entry name" value="WHD_NrtR"/>
</dbReference>
<dbReference type="PANTHER" id="PTHR43736">
    <property type="entry name" value="ADP-RIBOSE PYROPHOSPHATASE"/>
    <property type="match status" value="1"/>
</dbReference>
<protein>
    <submittedName>
        <fullName evidence="2">NUDIX hydrolase</fullName>
    </submittedName>
</protein>
<dbReference type="SUPFAM" id="SSF55811">
    <property type="entry name" value="Nudix"/>
    <property type="match status" value="1"/>
</dbReference>
<dbReference type="SUPFAM" id="SSF46785">
    <property type="entry name" value="Winged helix' DNA-binding domain"/>
    <property type="match status" value="1"/>
</dbReference>
<dbReference type="Pfam" id="PF00293">
    <property type="entry name" value="NUDIX"/>
    <property type="match status" value="1"/>
</dbReference>
<dbReference type="PANTHER" id="PTHR43736:SF4">
    <property type="entry name" value="SLR1690 PROTEIN"/>
    <property type="match status" value="1"/>
</dbReference>
<dbReference type="InterPro" id="IPR015797">
    <property type="entry name" value="NUDIX_hydrolase-like_dom_sf"/>
</dbReference>